<sequence>MPDSLHVLRRTRLYMDTVVDIQAVHDDSLSLQEAELHIQQAFEMFRQVELACSRFDADSELSIACRCIQQPVPLSPYLFEPLRFAIQLAEATEGLFDPCIGSTLIKQGFDRHYLTGERMAADSVNTSATYRDLILDEADRTLYIHQPLLVDLGAAAKGFAIDLAARQLQNLHGFLVNAGGDLYAGGRDHRDQPWAAGIQHPEIADELIHLCLLEDEALCTSGSYERRSRNIPGNHHIIRPDTMRSPQDLVSISLKAPYAMMADAFSTAAFLYGPDKGAAWIEAMGLTALFVTGQLDIINIGGF</sequence>
<keyword evidence="7 11" id="KW-0274">FAD</keyword>
<evidence type="ECO:0000256" key="6">
    <source>
        <dbReference type="ARBA" id="ARBA00022723"/>
    </source>
</evidence>
<dbReference type="EMBL" id="JAUQTB010000003">
    <property type="protein sequence ID" value="MDO7906276.1"/>
    <property type="molecule type" value="Genomic_DNA"/>
</dbReference>
<comment type="cofactor">
    <cofactor evidence="1">
        <name>Mg(2+)</name>
        <dbReference type="ChEBI" id="CHEBI:18420"/>
    </cofactor>
</comment>
<name>A0ABT9CAI8_9BACL</name>
<evidence type="ECO:0000256" key="9">
    <source>
        <dbReference type="ARBA" id="ARBA00031306"/>
    </source>
</evidence>
<proteinExistence type="inferred from homology"/>
<evidence type="ECO:0000256" key="2">
    <source>
        <dbReference type="ARBA" id="ARBA00011955"/>
    </source>
</evidence>
<comment type="similarity">
    <text evidence="11">Belongs to the ApbE family.</text>
</comment>
<keyword evidence="8 11" id="KW-0460">Magnesium</keyword>
<comment type="catalytic activity">
    <reaction evidence="10 11">
        <text>L-threonyl-[protein] + FAD = FMN-L-threonyl-[protein] + AMP + H(+)</text>
        <dbReference type="Rhea" id="RHEA:36847"/>
        <dbReference type="Rhea" id="RHEA-COMP:11060"/>
        <dbReference type="Rhea" id="RHEA-COMP:11061"/>
        <dbReference type="ChEBI" id="CHEBI:15378"/>
        <dbReference type="ChEBI" id="CHEBI:30013"/>
        <dbReference type="ChEBI" id="CHEBI:57692"/>
        <dbReference type="ChEBI" id="CHEBI:74257"/>
        <dbReference type="ChEBI" id="CHEBI:456215"/>
        <dbReference type="EC" id="2.7.1.180"/>
    </reaction>
</comment>
<evidence type="ECO:0000256" key="1">
    <source>
        <dbReference type="ARBA" id="ARBA00001946"/>
    </source>
</evidence>
<dbReference type="PANTHER" id="PTHR30040:SF2">
    <property type="entry name" value="FAD:PROTEIN FMN TRANSFERASE"/>
    <property type="match status" value="1"/>
</dbReference>
<dbReference type="InterPro" id="IPR024932">
    <property type="entry name" value="ApbE"/>
</dbReference>
<accession>A0ABT9CAI8</accession>
<dbReference type="PANTHER" id="PTHR30040">
    <property type="entry name" value="THIAMINE BIOSYNTHESIS LIPOPROTEIN APBE"/>
    <property type="match status" value="1"/>
</dbReference>
<dbReference type="SUPFAM" id="SSF143631">
    <property type="entry name" value="ApbE-like"/>
    <property type="match status" value="1"/>
</dbReference>
<gene>
    <name evidence="12" type="ORF">Q5741_07575</name>
</gene>
<comment type="caution">
    <text evidence="12">The sequence shown here is derived from an EMBL/GenBank/DDBJ whole genome shotgun (WGS) entry which is preliminary data.</text>
</comment>
<keyword evidence="6 11" id="KW-0479">Metal-binding</keyword>
<keyword evidence="13" id="KW-1185">Reference proteome</keyword>
<evidence type="ECO:0000313" key="13">
    <source>
        <dbReference type="Proteomes" id="UP001240171"/>
    </source>
</evidence>
<dbReference type="EC" id="2.7.1.180" evidence="2 11"/>
<evidence type="ECO:0000256" key="8">
    <source>
        <dbReference type="ARBA" id="ARBA00022842"/>
    </source>
</evidence>
<dbReference type="RefSeq" id="WP_305023477.1">
    <property type="nucleotide sequence ID" value="NZ_JAUQTB010000003.1"/>
</dbReference>
<dbReference type="Gene3D" id="3.10.520.10">
    <property type="entry name" value="ApbE-like domains"/>
    <property type="match status" value="1"/>
</dbReference>
<dbReference type="GO" id="GO:0016740">
    <property type="term" value="F:transferase activity"/>
    <property type="evidence" value="ECO:0007669"/>
    <property type="project" value="UniProtKB-KW"/>
</dbReference>
<dbReference type="InterPro" id="IPR003374">
    <property type="entry name" value="ApbE-like_sf"/>
</dbReference>
<dbReference type="PIRSF" id="PIRSF006268">
    <property type="entry name" value="ApbE"/>
    <property type="match status" value="1"/>
</dbReference>
<dbReference type="Proteomes" id="UP001240171">
    <property type="component" value="Unassembled WGS sequence"/>
</dbReference>
<reference evidence="12 13" key="1">
    <citation type="submission" date="2023-07" db="EMBL/GenBank/DDBJ databases">
        <title>Paenibacillus sp. JX-17 nov. isolated from soil.</title>
        <authorList>
            <person name="Wan Y."/>
            <person name="Liu B."/>
        </authorList>
    </citation>
    <scope>NUCLEOTIDE SEQUENCE [LARGE SCALE GENOMIC DNA]</scope>
    <source>
        <strain evidence="12 13">JX-17</strain>
    </source>
</reference>
<evidence type="ECO:0000256" key="7">
    <source>
        <dbReference type="ARBA" id="ARBA00022827"/>
    </source>
</evidence>
<evidence type="ECO:0000256" key="5">
    <source>
        <dbReference type="ARBA" id="ARBA00022679"/>
    </source>
</evidence>
<evidence type="ECO:0000256" key="11">
    <source>
        <dbReference type="PIRNR" id="PIRNR006268"/>
    </source>
</evidence>
<evidence type="ECO:0000256" key="10">
    <source>
        <dbReference type="ARBA" id="ARBA00048540"/>
    </source>
</evidence>
<evidence type="ECO:0000256" key="4">
    <source>
        <dbReference type="ARBA" id="ARBA00022630"/>
    </source>
</evidence>
<evidence type="ECO:0000313" key="12">
    <source>
        <dbReference type="EMBL" id="MDO7906276.1"/>
    </source>
</evidence>
<keyword evidence="5 11" id="KW-0808">Transferase</keyword>
<dbReference type="Pfam" id="PF02424">
    <property type="entry name" value="ApbE"/>
    <property type="match status" value="1"/>
</dbReference>
<evidence type="ECO:0000256" key="3">
    <source>
        <dbReference type="ARBA" id="ARBA00016337"/>
    </source>
</evidence>
<organism evidence="12 13">
    <name type="scientific">Paenibacillus lacisoli</name>
    <dbReference type="NCBI Taxonomy" id="3064525"/>
    <lineage>
        <taxon>Bacteria</taxon>
        <taxon>Bacillati</taxon>
        <taxon>Bacillota</taxon>
        <taxon>Bacilli</taxon>
        <taxon>Bacillales</taxon>
        <taxon>Paenibacillaceae</taxon>
        <taxon>Paenibacillus</taxon>
    </lineage>
</organism>
<protein>
    <recommendedName>
        <fullName evidence="3 11">FAD:protein FMN transferase</fullName>
        <ecNumber evidence="2 11">2.7.1.180</ecNumber>
    </recommendedName>
    <alternativeName>
        <fullName evidence="9 11">Flavin transferase</fullName>
    </alternativeName>
</protein>
<keyword evidence="4 11" id="KW-0285">Flavoprotein</keyword>